<gene>
    <name evidence="1" type="ORF">OHA16_09955</name>
</gene>
<proteinExistence type="predicted"/>
<keyword evidence="2" id="KW-1185">Reference proteome</keyword>
<accession>A0ABZ1TWE3</accession>
<dbReference type="RefSeq" id="WP_328954305.1">
    <property type="nucleotide sequence ID" value="NZ_CP108110.1"/>
</dbReference>
<dbReference type="Proteomes" id="UP001432222">
    <property type="component" value="Chromosome"/>
</dbReference>
<reference evidence="1" key="1">
    <citation type="submission" date="2022-10" db="EMBL/GenBank/DDBJ databases">
        <title>The complete genomes of actinobacterial strains from the NBC collection.</title>
        <authorList>
            <person name="Joergensen T.S."/>
            <person name="Alvarez Arevalo M."/>
            <person name="Sterndorff E.B."/>
            <person name="Faurdal D."/>
            <person name="Vuksanovic O."/>
            <person name="Mourched A.-S."/>
            <person name="Charusanti P."/>
            <person name="Shaw S."/>
            <person name="Blin K."/>
            <person name="Weber T."/>
        </authorList>
    </citation>
    <scope>NUCLEOTIDE SEQUENCE</scope>
    <source>
        <strain evidence="1">NBC_00222</strain>
    </source>
</reference>
<sequence>MADDSAPVEELAYPCVLFDNDDWLISCADADEVWLASDPERLRYFMESYFHSWVDAELQRSPLIRRAIAAAAAEAAEITPIRRKKRKDPKG</sequence>
<evidence type="ECO:0000313" key="1">
    <source>
        <dbReference type="EMBL" id="WUQ83272.1"/>
    </source>
</evidence>
<name>A0ABZ1TWE3_9ACTN</name>
<dbReference type="EMBL" id="CP108110">
    <property type="protein sequence ID" value="WUQ83272.1"/>
    <property type="molecule type" value="Genomic_DNA"/>
</dbReference>
<protein>
    <submittedName>
        <fullName evidence="1">Uncharacterized protein</fullName>
    </submittedName>
</protein>
<organism evidence="1 2">
    <name type="scientific">Kitasatospora purpeofusca</name>
    <dbReference type="NCBI Taxonomy" id="67352"/>
    <lineage>
        <taxon>Bacteria</taxon>
        <taxon>Bacillati</taxon>
        <taxon>Actinomycetota</taxon>
        <taxon>Actinomycetes</taxon>
        <taxon>Kitasatosporales</taxon>
        <taxon>Streptomycetaceae</taxon>
        <taxon>Kitasatospora</taxon>
    </lineage>
</organism>
<evidence type="ECO:0000313" key="2">
    <source>
        <dbReference type="Proteomes" id="UP001432222"/>
    </source>
</evidence>